<gene>
    <name evidence="2" type="ORF">CesoFtcFv8_007186</name>
</gene>
<dbReference type="AlphaFoldDB" id="A0AAN8CDG1"/>
<dbReference type="EMBL" id="JAULUE010002051">
    <property type="protein sequence ID" value="KAK5901871.1"/>
    <property type="molecule type" value="Genomic_DNA"/>
</dbReference>
<dbReference type="Proteomes" id="UP001335648">
    <property type="component" value="Unassembled WGS sequence"/>
</dbReference>
<evidence type="ECO:0000313" key="2">
    <source>
        <dbReference type="EMBL" id="KAK5901871.1"/>
    </source>
</evidence>
<protein>
    <submittedName>
        <fullName evidence="2">Uncharacterized protein</fullName>
    </submittedName>
</protein>
<evidence type="ECO:0000313" key="3">
    <source>
        <dbReference type="Proteomes" id="UP001335648"/>
    </source>
</evidence>
<evidence type="ECO:0000256" key="1">
    <source>
        <dbReference type="SAM" id="MobiDB-lite"/>
    </source>
</evidence>
<sequence length="89" mass="9658">MIRARGQIKHPLDPGLGNELIAKSMTWPTRHESPHRAGPFSKTGAMAEWQRARMDVAGGRDGSVVPACSARQRGGKRDQACSVMPAQVH</sequence>
<accession>A0AAN8CDG1</accession>
<feature type="region of interest" description="Disordered" evidence="1">
    <location>
        <begin position="70"/>
        <end position="89"/>
    </location>
</feature>
<reference evidence="2 3" key="1">
    <citation type="journal article" date="2023" name="Mol. Biol. Evol.">
        <title>Genomics of Secondarily Temperate Adaptation in the Only Non-Antarctic Icefish.</title>
        <authorList>
            <person name="Rivera-Colon A.G."/>
            <person name="Rayamajhi N."/>
            <person name="Minhas B.F."/>
            <person name="Madrigal G."/>
            <person name="Bilyk K.T."/>
            <person name="Yoon V."/>
            <person name="Hune M."/>
            <person name="Gregory S."/>
            <person name="Cheng C.H.C."/>
            <person name="Catchen J.M."/>
        </authorList>
    </citation>
    <scope>NUCLEOTIDE SEQUENCE [LARGE SCALE GENOMIC DNA]</scope>
    <source>
        <strain evidence="2">JC2023a</strain>
    </source>
</reference>
<comment type="caution">
    <text evidence="2">The sequence shown here is derived from an EMBL/GenBank/DDBJ whole genome shotgun (WGS) entry which is preliminary data.</text>
</comment>
<organism evidence="2 3">
    <name type="scientific">Champsocephalus esox</name>
    <name type="common">pike icefish</name>
    <dbReference type="NCBI Taxonomy" id="159716"/>
    <lineage>
        <taxon>Eukaryota</taxon>
        <taxon>Metazoa</taxon>
        <taxon>Chordata</taxon>
        <taxon>Craniata</taxon>
        <taxon>Vertebrata</taxon>
        <taxon>Euteleostomi</taxon>
        <taxon>Actinopterygii</taxon>
        <taxon>Neopterygii</taxon>
        <taxon>Teleostei</taxon>
        <taxon>Neoteleostei</taxon>
        <taxon>Acanthomorphata</taxon>
        <taxon>Eupercaria</taxon>
        <taxon>Perciformes</taxon>
        <taxon>Notothenioidei</taxon>
        <taxon>Channichthyidae</taxon>
        <taxon>Champsocephalus</taxon>
    </lineage>
</organism>
<proteinExistence type="predicted"/>
<name>A0AAN8CDG1_9TELE</name>
<keyword evidence="3" id="KW-1185">Reference proteome</keyword>